<dbReference type="EMBL" id="AECU01000172">
    <property type="protein sequence ID" value="EFQ06328.1"/>
    <property type="molecule type" value="Genomic_DNA"/>
</dbReference>
<dbReference type="AlphaFoldDB" id="E2ZKJ9"/>
<dbReference type="HOGENOM" id="CLU_3061715_0_0_9"/>
<dbReference type="BioCyc" id="FCF748224-HMP:GTSS-1288-MONOMER"/>
<organism evidence="1 2">
    <name type="scientific">Faecalibacterium cf. prausnitzii KLE1255</name>
    <dbReference type="NCBI Taxonomy" id="748224"/>
    <lineage>
        <taxon>Bacteria</taxon>
        <taxon>Bacillati</taxon>
        <taxon>Bacillota</taxon>
        <taxon>Clostridia</taxon>
        <taxon>Eubacteriales</taxon>
        <taxon>Oscillospiraceae</taxon>
        <taxon>Faecalibacterium</taxon>
    </lineage>
</organism>
<proteinExistence type="predicted"/>
<comment type="caution">
    <text evidence="1">The sequence shown here is derived from an EMBL/GenBank/DDBJ whole genome shotgun (WGS) entry which is preliminary data.</text>
</comment>
<gene>
    <name evidence="1" type="ORF">HMPREF9436_02182</name>
</gene>
<dbReference type="Proteomes" id="UP000006028">
    <property type="component" value="Unassembled WGS sequence"/>
</dbReference>
<evidence type="ECO:0000313" key="1">
    <source>
        <dbReference type="EMBL" id="EFQ06328.1"/>
    </source>
</evidence>
<dbReference type="STRING" id="748224.HMPREF9436_02182"/>
<protein>
    <submittedName>
        <fullName evidence="1">Uncharacterized protein</fullName>
    </submittedName>
</protein>
<evidence type="ECO:0000313" key="2">
    <source>
        <dbReference type="Proteomes" id="UP000006028"/>
    </source>
</evidence>
<reference evidence="1 2" key="1">
    <citation type="submission" date="2010-08" db="EMBL/GenBank/DDBJ databases">
        <authorList>
            <person name="Weinstock G."/>
            <person name="Sodergren E."/>
            <person name="Clifton S."/>
            <person name="Fulton L."/>
            <person name="Fulton B."/>
            <person name="Courtney L."/>
            <person name="Fronick C."/>
            <person name="Harrison M."/>
            <person name="Strong C."/>
            <person name="Farmer C."/>
            <person name="Delahaunty K."/>
            <person name="Markovic C."/>
            <person name="Hall O."/>
            <person name="Minx P."/>
            <person name="Tomlinson C."/>
            <person name="Mitreva M."/>
            <person name="Hou S."/>
            <person name="Chen J."/>
            <person name="Wollam A."/>
            <person name="Pepin K.H."/>
            <person name="Johnson M."/>
            <person name="Bhonagiri V."/>
            <person name="Zhang X."/>
            <person name="Suruliraj S."/>
            <person name="Warren W."/>
            <person name="Chinwalla A."/>
            <person name="Mardis E.R."/>
            <person name="Wilson R.K."/>
        </authorList>
    </citation>
    <scope>NUCLEOTIDE SEQUENCE [LARGE SCALE GENOMIC DNA]</scope>
    <source>
        <strain evidence="1 2">KLE1255</strain>
    </source>
</reference>
<sequence length="53" mass="6004">MSAMTEGVKNKNRGMQVVKLHVPFLFFFCTWCGTNHTECRASSRGSKLKPQLT</sequence>
<accession>E2ZKJ9</accession>
<name>E2ZKJ9_9FIRM</name>